<gene>
    <name evidence="8" type="primary">Cyp305a1</name>
    <name evidence="8" type="ORF">EVAR_79259_1</name>
</gene>
<dbReference type="InterPro" id="IPR001128">
    <property type="entry name" value="Cyt_P450"/>
</dbReference>
<evidence type="ECO:0000313" key="9">
    <source>
        <dbReference type="Proteomes" id="UP000299102"/>
    </source>
</evidence>
<dbReference type="PANTHER" id="PTHR24300:SF376">
    <property type="entry name" value="CYTOCHROME P450 15A1"/>
    <property type="match status" value="1"/>
</dbReference>
<evidence type="ECO:0000256" key="2">
    <source>
        <dbReference type="ARBA" id="ARBA00010617"/>
    </source>
</evidence>
<dbReference type="PANTHER" id="PTHR24300">
    <property type="entry name" value="CYTOCHROME P450 508A4-RELATED"/>
    <property type="match status" value="1"/>
</dbReference>
<dbReference type="InterPro" id="IPR002401">
    <property type="entry name" value="Cyt_P450_E_grp-I"/>
</dbReference>
<dbReference type="OrthoDB" id="3934656at2759"/>
<evidence type="ECO:0000256" key="1">
    <source>
        <dbReference type="ARBA" id="ARBA00001971"/>
    </source>
</evidence>
<protein>
    <submittedName>
        <fullName evidence="8">Probable cytochrome P450 305a1</fullName>
    </submittedName>
</protein>
<evidence type="ECO:0000256" key="3">
    <source>
        <dbReference type="ARBA" id="ARBA00022617"/>
    </source>
</evidence>
<reference evidence="8 9" key="1">
    <citation type="journal article" date="2019" name="Commun. Biol.">
        <title>The bagworm genome reveals a unique fibroin gene that provides high tensile strength.</title>
        <authorList>
            <person name="Kono N."/>
            <person name="Nakamura H."/>
            <person name="Ohtoshi R."/>
            <person name="Tomita M."/>
            <person name="Numata K."/>
            <person name="Arakawa K."/>
        </authorList>
    </citation>
    <scope>NUCLEOTIDE SEQUENCE [LARGE SCALE GENOMIC DNA]</scope>
</reference>
<dbReference type="Pfam" id="PF00067">
    <property type="entry name" value="p450"/>
    <property type="match status" value="1"/>
</dbReference>
<proteinExistence type="inferred from homology"/>
<dbReference type="Gene3D" id="1.10.630.10">
    <property type="entry name" value="Cytochrome P450"/>
    <property type="match status" value="1"/>
</dbReference>
<dbReference type="STRING" id="151549.A0A4C1TEM1"/>
<comment type="caution">
    <text evidence="8">The sequence shown here is derived from an EMBL/GenBank/DDBJ whole genome shotgun (WGS) entry which is preliminary data.</text>
</comment>
<sequence>MGCDNLVQRKIKELGSQWNALSHIAKEYSTQVLGLKLGSELVVVVYGRRNIRRVLTEKEFDGRPDNFFVRLRCFGKRMGITFADGDLWNEHRKFTLKHLKNSGLGTTSMQKEIQREMLNIVRSIKENGPGVSSTTIFAPSVMNVLWKFTAAYSRSKQAGESLENRWSLSPMDTRNSVTQGETIPEQRLDSFLKLMSARSKAFNMAGGWLNRWPWLRFIFPESTGYSLIIKLNEELRNIIEVILFCEYAIKRTLPPLGRGLHGLFTNPGLASPQVILRAVYRLSDNLPCLFREEQLILICLDLLIAGSQTTSKVLEFAILTVLRNKSIQEKIIEEIDTTIGDEMPCWTHRHKLIYTSAFLLEVQRYYTIVPLIGPRRVLSDTEIDGFSIPKDSTVLVSIGDLHFDIELWDNPNEFKPERFIDENGKLIIPEYMLHFGLGVSFIKRLLDLKEVREICQPNGVGSFAEFLLVIRNRPDA</sequence>
<dbReference type="InterPro" id="IPR050182">
    <property type="entry name" value="Cytochrome_P450_fam2"/>
</dbReference>
<comment type="similarity">
    <text evidence="2">Belongs to the cytochrome P450 family.</text>
</comment>
<accession>A0A4C1TEM1</accession>
<dbReference type="GO" id="GO:0020037">
    <property type="term" value="F:heme binding"/>
    <property type="evidence" value="ECO:0007669"/>
    <property type="project" value="InterPro"/>
</dbReference>
<dbReference type="GO" id="GO:0008395">
    <property type="term" value="F:steroid hydroxylase activity"/>
    <property type="evidence" value="ECO:0007669"/>
    <property type="project" value="TreeGrafter"/>
</dbReference>
<dbReference type="AlphaFoldDB" id="A0A4C1TEM1"/>
<dbReference type="GO" id="GO:0006805">
    <property type="term" value="P:xenobiotic metabolic process"/>
    <property type="evidence" value="ECO:0007669"/>
    <property type="project" value="TreeGrafter"/>
</dbReference>
<dbReference type="Proteomes" id="UP000299102">
    <property type="component" value="Unassembled WGS sequence"/>
</dbReference>
<evidence type="ECO:0000256" key="6">
    <source>
        <dbReference type="ARBA" id="ARBA00023004"/>
    </source>
</evidence>
<keyword evidence="9" id="KW-1185">Reference proteome</keyword>
<evidence type="ECO:0000256" key="7">
    <source>
        <dbReference type="ARBA" id="ARBA00023033"/>
    </source>
</evidence>
<comment type="cofactor">
    <cofactor evidence="1">
        <name>heme</name>
        <dbReference type="ChEBI" id="CHEBI:30413"/>
    </cofactor>
</comment>
<organism evidence="8 9">
    <name type="scientific">Eumeta variegata</name>
    <name type="common">Bagworm moth</name>
    <name type="synonym">Eumeta japonica</name>
    <dbReference type="NCBI Taxonomy" id="151549"/>
    <lineage>
        <taxon>Eukaryota</taxon>
        <taxon>Metazoa</taxon>
        <taxon>Ecdysozoa</taxon>
        <taxon>Arthropoda</taxon>
        <taxon>Hexapoda</taxon>
        <taxon>Insecta</taxon>
        <taxon>Pterygota</taxon>
        <taxon>Neoptera</taxon>
        <taxon>Endopterygota</taxon>
        <taxon>Lepidoptera</taxon>
        <taxon>Glossata</taxon>
        <taxon>Ditrysia</taxon>
        <taxon>Tineoidea</taxon>
        <taxon>Psychidae</taxon>
        <taxon>Oiketicinae</taxon>
        <taxon>Eumeta</taxon>
    </lineage>
</organism>
<name>A0A4C1TEM1_EUMVA</name>
<evidence type="ECO:0000256" key="5">
    <source>
        <dbReference type="ARBA" id="ARBA00023002"/>
    </source>
</evidence>
<dbReference type="GO" id="GO:0016712">
    <property type="term" value="F:oxidoreductase activity, acting on paired donors, with incorporation or reduction of molecular oxygen, reduced flavin or flavoprotein as one donor, and incorporation of one atom of oxygen"/>
    <property type="evidence" value="ECO:0007669"/>
    <property type="project" value="TreeGrafter"/>
</dbReference>
<keyword evidence="3" id="KW-0349">Heme</keyword>
<keyword evidence="7" id="KW-0503">Monooxygenase</keyword>
<dbReference type="PRINTS" id="PR00463">
    <property type="entry name" value="EP450I"/>
</dbReference>
<dbReference type="GO" id="GO:0005506">
    <property type="term" value="F:iron ion binding"/>
    <property type="evidence" value="ECO:0007669"/>
    <property type="project" value="InterPro"/>
</dbReference>
<dbReference type="EMBL" id="BGZK01000054">
    <property type="protein sequence ID" value="GBP12912.1"/>
    <property type="molecule type" value="Genomic_DNA"/>
</dbReference>
<keyword evidence="5" id="KW-0560">Oxidoreductase</keyword>
<keyword evidence="4" id="KW-0479">Metal-binding</keyword>
<evidence type="ECO:0000256" key="4">
    <source>
        <dbReference type="ARBA" id="ARBA00022723"/>
    </source>
</evidence>
<keyword evidence="6" id="KW-0408">Iron</keyword>
<dbReference type="InterPro" id="IPR036396">
    <property type="entry name" value="Cyt_P450_sf"/>
</dbReference>
<dbReference type="SUPFAM" id="SSF48264">
    <property type="entry name" value="Cytochrome P450"/>
    <property type="match status" value="1"/>
</dbReference>
<dbReference type="GO" id="GO:0005737">
    <property type="term" value="C:cytoplasm"/>
    <property type="evidence" value="ECO:0007669"/>
    <property type="project" value="TreeGrafter"/>
</dbReference>
<evidence type="ECO:0000313" key="8">
    <source>
        <dbReference type="EMBL" id="GBP12912.1"/>
    </source>
</evidence>
<dbReference type="GO" id="GO:0006082">
    <property type="term" value="P:organic acid metabolic process"/>
    <property type="evidence" value="ECO:0007669"/>
    <property type="project" value="TreeGrafter"/>
</dbReference>